<evidence type="ECO:0000313" key="3">
    <source>
        <dbReference type="Proteomes" id="UP001295444"/>
    </source>
</evidence>
<dbReference type="EMBL" id="OW240913">
    <property type="protein sequence ID" value="CAH2248518.1"/>
    <property type="molecule type" value="Genomic_DNA"/>
</dbReference>
<name>A0AAD1RD53_PELCU</name>
<organism evidence="2 3">
    <name type="scientific">Pelobates cultripes</name>
    <name type="common">Western spadefoot toad</name>
    <dbReference type="NCBI Taxonomy" id="61616"/>
    <lineage>
        <taxon>Eukaryota</taxon>
        <taxon>Metazoa</taxon>
        <taxon>Chordata</taxon>
        <taxon>Craniata</taxon>
        <taxon>Vertebrata</taxon>
        <taxon>Euteleostomi</taxon>
        <taxon>Amphibia</taxon>
        <taxon>Batrachia</taxon>
        <taxon>Anura</taxon>
        <taxon>Pelobatoidea</taxon>
        <taxon>Pelobatidae</taxon>
        <taxon>Pelobates</taxon>
    </lineage>
</organism>
<protein>
    <recommendedName>
        <fullName evidence="4">Glutamate-rich protein 1</fullName>
    </recommendedName>
</protein>
<keyword evidence="3" id="KW-1185">Reference proteome</keyword>
<dbReference type="InterPro" id="IPR026719">
    <property type="entry name" value="ERICH1"/>
</dbReference>
<proteinExistence type="predicted"/>
<dbReference type="PANTHER" id="PTHR22444">
    <property type="entry name" value="GLUTAMATE-RICH PROTEIN 1"/>
    <property type="match status" value="1"/>
</dbReference>
<sequence length="326" mass="36706">MGLCKRELIGGLEHSPVAVLFVSKVLARLYPHADPPTPSLQVSPLLSEKASTCIAEEDDVAIAPSPTECSQDGVTDIQQTQKVYTVSLPPEDCAHISHEVCKSSTSEESEDKGDEGNITRPHRRRRKRKKACINPEVDPENYNSMSQIIPHPQTSDYVPINKNRRRKLQRKRQKERLKSAGLWPKARGADSIHHADGCEMEEESIKNVSEKYTEEDLRKKSEDLLDFLGATQDLYFTDRKSRCANDAISANALFEIQNQIKSGAMPSSDVTALHHLKTLVVLQDIERLNDYLGSFKAHSSLSIDHQMTLCSLFNYWIADILPMRNK</sequence>
<reference evidence="2" key="1">
    <citation type="submission" date="2022-03" db="EMBL/GenBank/DDBJ databases">
        <authorList>
            <person name="Alioto T."/>
            <person name="Alioto T."/>
            <person name="Gomez Garrido J."/>
        </authorList>
    </citation>
    <scope>NUCLEOTIDE SEQUENCE</scope>
</reference>
<dbReference type="AlphaFoldDB" id="A0AAD1RD53"/>
<gene>
    <name evidence="2" type="ORF">PECUL_23A004953</name>
</gene>
<feature type="compositionally biased region" description="Polar residues" evidence="1">
    <location>
        <begin position="141"/>
        <end position="156"/>
    </location>
</feature>
<feature type="region of interest" description="Disordered" evidence="1">
    <location>
        <begin position="100"/>
        <end position="158"/>
    </location>
</feature>
<dbReference type="Proteomes" id="UP001295444">
    <property type="component" value="Chromosome 02"/>
</dbReference>
<feature type="compositionally biased region" description="Basic residues" evidence="1">
    <location>
        <begin position="120"/>
        <end position="131"/>
    </location>
</feature>
<dbReference type="PANTHER" id="PTHR22444:SF1">
    <property type="entry name" value="GLUTAMATE-RICH PROTEIN 1"/>
    <property type="match status" value="1"/>
</dbReference>
<evidence type="ECO:0000313" key="2">
    <source>
        <dbReference type="EMBL" id="CAH2248518.1"/>
    </source>
</evidence>
<evidence type="ECO:0000256" key="1">
    <source>
        <dbReference type="SAM" id="MobiDB-lite"/>
    </source>
</evidence>
<accession>A0AAD1RD53</accession>
<evidence type="ECO:0008006" key="4">
    <source>
        <dbReference type="Google" id="ProtNLM"/>
    </source>
</evidence>